<keyword evidence="6" id="KW-0547">Nucleotide-binding</keyword>
<keyword evidence="16" id="KW-0175">Coiled coil</keyword>
<keyword evidence="10" id="KW-0238">DNA-binding</keyword>
<dbReference type="FunFam" id="3.40.50.300:FF:000752">
    <property type="entry name" value="ATP-dependent DNA helicase"/>
    <property type="match status" value="1"/>
</dbReference>
<dbReference type="GO" id="GO:0046872">
    <property type="term" value="F:metal ion binding"/>
    <property type="evidence" value="ECO:0007669"/>
    <property type="project" value="UniProtKB-KW"/>
</dbReference>
<dbReference type="OrthoDB" id="10261556at2759"/>
<dbReference type="InterPro" id="IPR011545">
    <property type="entry name" value="DEAD/DEAH_box_helicase_dom"/>
</dbReference>
<keyword evidence="19" id="KW-1185">Reference proteome</keyword>
<dbReference type="Pfam" id="PF00270">
    <property type="entry name" value="DEAD"/>
    <property type="match status" value="1"/>
</dbReference>
<evidence type="ECO:0000256" key="5">
    <source>
        <dbReference type="ARBA" id="ARBA00022723"/>
    </source>
</evidence>
<dbReference type="EMBL" id="LZPO01097569">
    <property type="protein sequence ID" value="OBS63971.1"/>
    <property type="molecule type" value="Genomic_DNA"/>
</dbReference>
<comment type="similarity">
    <text evidence="4">Belongs to the helicase family. RecQ subfamily.</text>
</comment>
<dbReference type="GO" id="GO:0005634">
    <property type="term" value="C:nucleus"/>
    <property type="evidence" value="ECO:0007669"/>
    <property type="project" value="UniProtKB-SubCell"/>
</dbReference>
<dbReference type="GO" id="GO:0005524">
    <property type="term" value="F:ATP binding"/>
    <property type="evidence" value="ECO:0007669"/>
    <property type="project" value="UniProtKB-KW"/>
</dbReference>
<keyword evidence="5" id="KW-0479">Metal-binding</keyword>
<dbReference type="GO" id="GO:0000724">
    <property type="term" value="P:double-strand break repair via homologous recombination"/>
    <property type="evidence" value="ECO:0007669"/>
    <property type="project" value="TreeGrafter"/>
</dbReference>
<evidence type="ECO:0000256" key="6">
    <source>
        <dbReference type="ARBA" id="ARBA00022741"/>
    </source>
</evidence>
<evidence type="ECO:0000256" key="16">
    <source>
        <dbReference type="SAM" id="Coils"/>
    </source>
</evidence>
<evidence type="ECO:0000256" key="10">
    <source>
        <dbReference type="ARBA" id="ARBA00023125"/>
    </source>
</evidence>
<feature type="domain" description="Helicase ATP-binding" evidence="17">
    <location>
        <begin position="102"/>
        <end position="261"/>
    </location>
</feature>
<protein>
    <recommendedName>
        <fullName evidence="14">DNA 3'-5' helicase</fullName>
        <ecNumber evidence="14">5.6.2.4</ecNumber>
    </recommendedName>
</protein>
<sequence length="355" mass="40315">MSFVVKLPLTEELESVTNELHAVDIQIQELTERQQELLQKKSVLTKKIKQCLEGSDAEASSDCDSSPAAWNKEDFPWSGKVKDVLQNVFKLQKFRPLQLETVNVTMARKDIFLVMPTGGGKSLCYQLPALCSDVTSTHFSLSIMVHQLDSTMIEHVKWVHAEMVNKNSQLKLIYVTPEKIAKSKMFMSRLEKAYEAGRLTRIAVDEVHCCSQWGHDFRPDYKALGILKRQFPSTSMIGLTATATNHVLKDAQKILCVEKCLTFTASFNRPNLYYEVYRDYKALGILKRQFPSTSMIGLTATATNHVLKDAQKILCVEKCLTFTASFNRPNLYYEVRQKPSNAEDFVEDIVKLING</sequence>
<evidence type="ECO:0000313" key="19">
    <source>
        <dbReference type="Proteomes" id="UP000092124"/>
    </source>
</evidence>
<dbReference type="InterPro" id="IPR027417">
    <property type="entry name" value="P-loop_NTPase"/>
</dbReference>
<feature type="coiled-coil region" evidence="16">
    <location>
        <begin position="13"/>
        <end position="47"/>
    </location>
</feature>
<evidence type="ECO:0000256" key="15">
    <source>
        <dbReference type="ARBA" id="ARBA00048778"/>
    </source>
</evidence>
<dbReference type="EC" id="5.6.2.4" evidence="14"/>
<comment type="catalytic activity">
    <reaction evidence="15">
        <text>ATP + H2O = ADP + phosphate + H(+)</text>
        <dbReference type="Rhea" id="RHEA:13065"/>
        <dbReference type="ChEBI" id="CHEBI:15377"/>
        <dbReference type="ChEBI" id="CHEBI:15378"/>
        <dbReference type="ChEBI" id="CHEBI:30616"/>
        <dbReference type="ChEBI" id="CHEBI:43474"/>
        <dbReference type="ChEBI" id="CHEBI:456216"/>
    </reaction>
    <physiologicalReaction direction="left-to-right" evidence="15">
        <dbReference type="Rhea" id="RHEA:13066"/>
    </physiologicalReaction>
</comment>
<evidence type="ECO:0000313" key="18">
    <source>
        <dbReference type="EMBL" id="OBS63971.1"/>
    </source>
</evidence>
<evidence type="ECO:0000256" key="7">
    <source>
        <dbReference type="ARBA" id="ARBA00022801"/>
    </source>
</evidence>
<keyword evidence="8" id="KW-0347">Helicase</keyword>
<dbReference type="PANTHER" id="PTHR13710:SF105">
    <property type="entry name" value="ATP-DEPENDENT DNA HELICASE Q1"/>
    <property type="match status" value="1"/>
</dbReference>
<reference evidence="18 19" key="1">
    <citation type="submission" date="2016-06" db="EMBL/GenBank/DDBJ databases">
        <title>The Draft Genome Sequence and Annotation of the Desert Woodrat Neotoma lepida.</title>
        <authorList>
            <person name="Campbell M."/>
            <person name="Oakeson K.F."/>
            <person name="Yandell M."/>
            <person name="Halpert J.R."/>
            <person name="Dearing D."/>
        </authorList>
    </citation>
    <scope>NUCLEOTIDE SEQUENCE [LARGE SCALE GENOMIC DNA]</scope>
    <source>
        <strain evidence="18">417</strain>
        <tissue evidence="18">Liver</tissue>
    </source>
</reference>
<dbReference type="CDD" id="cd18015">
    <property type="entry name" value="DEXHc_RecQ1"/>
    <property type="match status" value="1"/>
</dbReference>
<evidence type="ECO:0000256" key="4">
    <source>
        <dbReference type="ARBA" id="ARBA00005446"/>
    </source>
</evidence>
<dbReference type="GO" id="GO:0003677">
    <property type="term" value="F:DNA binding"/>
    <property type="evidence" value="ECO:0007669"/>
    <property type="project" value="UniProtKB-KW"/>
</dbReference>
<comment type="cofactor">
    <cofactor evidence="2">
        <name>Mg(2+)</name>
        <dbReference type="ChEBI" id="CHEBI:18420"/>
    </cofactor>
</comment>
<keyword evidence="11" id="KW-0413">Isomerase</keyword>
<dbReference type="PANTHER" id="PTHR13710">
    <property type="entry name" value="DNA HELICASE RECQ FAMILY MEMBER"/>
    <property type="match status" value="1"/>
</dbReference>
<dbReference type="PROSITE" id="PS51192">
    <property type="entry name" value="HELICASE_ATP_BIND_1"/>
    <property type="match status" value="1"/>
</dbReference>
<dbReference type="SUPFAM" id="SSF52540">
    <property type="entry name" value="P-loop containing nucleoside triphosphate hydrolases"/>
    <property type="match status" value="1"/>
</dbReference>
<evidence type="ECO:0000256" key="9">
    <source>
        <dbReference type="ARBA" id="ARBA00022840"/>
    </source>
</evidence>
<name>A0A1A6GCK5_NEOLE</name>
<keyword evidence="7" id="KW-0378">Hydrolase</keyword>
<dbReference type="InterPro" id="IPR004589">
    <property type="entry name" value="DNA_helicase_ATP-dep_RecQ"/>
</dbReference>
<keyword evidence="12" id="KW-0539">Nucleus</keyword>
<feature type="non-terminal residue" evidence="18">
    <location>
        <position position="355"/>
    </location>
</feature>
<dbReference type="GO" id="GO:0005694">
    <property type="term" value="C:chromosome"/>
    <property type="evidence" value="ECO:0007669"/>
    <property type="project" value="TreeGrafter"/>
</dbReference>
<evidence type="ECO:0000259" key="17">
    <source>
        <dbReference type="PROSITE" id="PS51192"/>
    </source>
</evidence>
<evidence type="ECO:0000256" key="3">
    <source>
        <dbReference type="ARBA" id="ARBA00004123"/>
    </source>
</evidence>
<dbReference type="GO" id="GO:0005737">
    <property type="term" value="C:cytoplasm"/>
    <property type="evidence" value="ECO:0007669"/>
    <property type="project" value="TreeGrafter"/>
</dbReference>
<dbReference type="STRING" id="56216.A0A1A6GCK5"/>
<dbReference type="GO" id="GO:0016787">
    <property type="term" value="F:hydrolase activity"/>
    <property type="evidence" value="ECO:0007669"/>
    <property type="project" value="UniProtKB-KW"/>
</dbReference>
<organism evidence="18 19">
    <name type="scientific">Neotoma lepida</name>
    <name type="common">Desert woodrat</name>
    <dbReference type="NCBI Taxonomy" id="56216"/>
    <lineage>
        <taxon>Eukaryota</taxon>
        <taxon>Metazoa</taxon>
        <taxon>Chordata</taxon>
        <taxon>Craniata</taxon>
        <taxon>Vertebrata</taxon>
        <taxon>Euteleostomi</taxon>
        <taxon>Mammalia</taxon>
        <taxon>Eutheria</taxon>
        <taxon>Euarchontoglires</taxon>
        <taxon>Glires</taxon>
        <taxon>Rodentia</taxon>
        <taxon>Myomorpha</taxon>
        <taxon>Muroidea</taxon>
        <taxon>Cricetidae</taxon>
        <taxon>Neotominae</taxon>
        <taxon>Neotoma</taxon>
    </lineage>
</organism>
<dbReference type="GO" id="GO:0043138">
    <property type="term" value="F:3'-5' DNA helicase activity"/>
    <property type="evidence" value="ECO:0007669"/>
    <property type="project" value="UniProtKB-EC"/>
</dbReference>
<dbReference type="SMART" id="SM00487">
    <property type="entry name" value="DEXDc"/>
    <property type="match status" value="1"/>
</dbReference>
<comment type="caution">
    <text evidence="18">The sequence shown here is derived from an EMBL/GenBank/DDBJ whole genome shotgun (WGS) entry which is preliminary data.</text>
</comment>
<evidence type="ECO:0000256" key="13">
    <source>
        <dbReference type="ARBA" id="ARBA00034617"/>
    </source>
</evidence>
<evidence type="ECO:0000256" key="1">
    <source>
        <dbReference type="ARBA" id="ARBA00001936"/>
    </source>
</evidence>
<evidence type="ECO:0000256" key="14">
    <source>
        <dbReference type="ARBA" id="ARBA00034808"/>
    </source>
</evidence>
<gene>
    <name evidence="18" type="ORF">A6R68_07489</name>
</gene>
<dbReference type="NCBIfam" id="TIGR00614">
    <property type="entry name" value="recQ_fam"/>
    <property type="match status" value="1"/>
</dbReference>
<dbReference type="GO" id="GO:0009378">
    <property type="term" value="F:four-way junction helicase activity"/>
    <property type="evidence" value="ECO:0007669"/>
    <property type="project" value="TreeGrafter"/>
</dbReference>
<keyword evidence="9" id="KW-0067">ATP-binding</keyword>
<evidence type="ECO:0000256" key="2">
    <source>
        <dbReference type="ARBA" id="ARBA00001946"/>
    </source>
</evidence>
<comment type="subcellular location">
    <subcellularLocation>
        <location evidence="3">Nucleus</location>
    </subcellularLocation>
</comment>
<comment type="cofactor">
    <cofactor evidence="1">
        <name>Mn(2+)</name>
        <dbReference type="ChEBI" id="CHEBI:29035"/>
    </cofactor>
</comment>
<evidence type="ECO:0000256" key="12">
    <source>
        <dbReference type="ARBA" id="ARBA00023242"/>
    </source>
</evidence>
<dbReference type="Gene3D" id="3.40.50.300">
    <property type="entry name" value="P-loop containing nucleotide triphosphate hydrolases"/>
    <property type="match status" value="2"/>
</dbReference>
<evidence type="ECO:0000256" key="11">
    <source>
        <dbReference type="ARBA" id="ARBA00023235"/>
    </source>
</evidence>
<comment type="catalytic activity">
    <reaction evidence="13">
        <text>Couples ATP hydrolysis with the unwinding of duplex DNA by translocating in the 3'-5' direction.</text>
        <dbReference type="EC" id="5.6.2.4"/>
    </reaction>
</comment>
<dbReference type="InterPro" id="IPR014001">
    <property type="entry name" value="Helicase_ATP-bd"/>
</dbReference>
<dbReference type="AlphaFoldDB" id="A0A1A6GCK5"/>
<evidence type="ECO:0000256" key="8">
    <source>
        <dbReference type="ARBA" id="ARBA00022806"/>
    </source>
</evidence>
<accession>A0A1A6GCK5</accession>
<dbReference type="Proteomes" id="UP000092124">
    <property type="component" value="Unassembled WGS sequence"/>
</dbReference>
<proteinExistence type="inferred from homology"/>